<feature type="transmembrane region" description="Helical" evidence="2">
    <location>
        <begin position="36"/>
        <end position="60"/>
    </location>
</feature>
<evidence type="ECO:0000256" key="2">
    <source>
        <dbReference type="SAM" id="Phobius"/>
    </source>
</evidence>
<proteinExistence type="predicted"/>
<keyword evidence="2" id="KW-0472">Membrane</keyword>
<gene>
    <name evidence="3" type="ORF">GCM10010507_21000</name>
</gene>
<accession>A0A918TGM9</accession>
<keyword evidence="2" id="KW-0812">Transmembrane</keyword>
<organism evidence="3 4">
    <name type="scientific">Streptomyces cinnamoneus</name>
    <name type="common">Streptoverticillium cinnamoneum</name>
    <dbReference type="NCBI Taxonomy" id="53446"/>
    <lineage>
        <taxon>Bacteria</taxon>
        <taxon>Bacillati</taxon>
        <taxon>Actinomycetota</taxon>
        <taxon>Actinomycetes</taxon>
        <taxon>Kitasatosporales</taxon>
        <taxon>Streptomycetaceae</taxon>
        <taxon>Streptomyces</taxon>
        <taxon>Streptomyces cinnamoneus group</taxon>
    </lineage>
</organism>
<keyword evidence="2" id="KW-1133">Transmembrane helix</keyword>
<evidence type="ECO:0000256" key="1">
    <source>
        <dbReference type="SAM" id="MobiDB-lite"/>
    </source>
</evidence>
<sequence>MTTPPLAVPPPSYPPYPGHLPVPPVPPAGRPRNRRAAVTGVVAALVLALAGGTATAWWLLRDDGSPLAGRPRVTDSTAGLSYAVPKGWEHDEKKGLIGAFTSSITTKGGDKDSGTAPDGDGDGHGSGVVLAGRGGPVPQSELKRQTERAARSNAEFFYPDSRTTLEESRETTVSDRPAHTVTLTVDAGKQGTAHLRMTVIAARPTASAFLLGLAQSAGTPGQQEVDAVLASAAVK</sequence>
<reference evidence="3" key="1">
    <citation type="journal article" date="2014" name="Int. J. Syst. Evol. Microbiol.">
        <title>Complete genome sequence of Corynebacterium casei LMG S-19264T (=DSM 44701T), isolated from a smear-ripened cheese.</title>
        <authorList>
            <consortium name="US DOE Joint Genome Institute (JGI-PGF)"/>
            <person name="Walter F."/>
            <person name="Albersmeier A."/>
            <person name="Kalinowski J."/>
            <person name="Ruckert C."/>
        </authorList>
    </citation>
    <scope>NUCLEOTIDE SEQUENCE</scope>
    <source>
        <strain evidence="3">JCM 4633</strain>
    </source>
</reference>
<protein>
    <submittedName>
        <fullName evidence="3">Uncharacterized protein</fullName>
    </submittedName>
</protein>
<name>A0A918TGM9_STRCJ</name>
<dbReference type="EMBL" id="BMVB01000005">
    <property type="protein sequence ID" value="GHC45500.1"/>
    <property type="molecule type" value="Genomic_DNA"/>
</dbReference>
<reference evidence="3" key="2">
    <citation type="submission" date="2020-09" db="EMBL/GenBank/DDBJ databases">
        <authorList>
            <person name="Sun Q."/>
            <person name="Ohkuma M."/>
        </authorList>
    </citation>
    <scope>NUCLEOTIDE SEQUENCE</scope>
    <source>
        <strain evidence="3">JCM 4633</strain>
    </source>
</reference>
<feature type="region of interest" description="Disordered" evidence="1">
    <location>
        <begin position="102"/>
        <end position="144"/>
    </location>
</feature>
<dbReference type="AlphaFoldDB" id="A0A918TGM9"/>
<evidence type="ECO:0000313" key="3">
    <source>
        <dbReference type="EMBL" id="GHC45500.1"/>
    </source>
</evidence>
<evidence type="ECO:0000313" key="4">
    <source>
        <dbReference type="Proteomes" id="UP000646244"/>
    </source>
</evidence>
<dbReference type="RefSeq" id="WP_190109402.1">
    <property type="nucleotide sequence ID" value="NZ_BMVB01000005.1"/>
</dbReference>
<dbReference type="Proteomes" id="UP000646244">
    <property type="component" value="Unassembled WGS sequence"/>
</dbReference>
<comment type="caution">
    <text evidence="3">The sequence shown here is derived from an EMBL/GenBank/DDBJ whole genome shotgun (WGS) entry which is preliminary data.</text>
</comment>